<dbReference type="SMART" id="SM00345">
    <property type="entry name" value="HTH_GNTR"/>
    <property type="match status" value="1"/>
</dbReference>
<dbReference type="InterPro" id="IPR050679">
    <property type="entry name" value="Bact_HTH_transcr_reg"/>
</dbReference>
<gene>
    <name evidence="5" type="ORF">AC529_04085</name>
</gene>
<dbReference type="Proteomes" id="UP000074382">
    <property type="component" value="Unassembled WGS sequence"/>
</dbReference>
<dbReference type="GO" id="GO:0003700">
    <property type="term" value="F:DNA-binding transcription factor activity"/>
    <property type="evidence" value="ECO:0007669"/>
    <property type="project" value="InterPro"/>
</dbReference>
<proteinExistence type="predicted"/>
<dbReference type="RefSeq" id="WP_068757126.1">
    <property type="nucleotide sequence ID" value="NZ_KQ950183.1"/>
</dbReference>
<dbReference type="SUPFAM" id="SSF46785">
    <property type="entry name" value="Winged helix' DNA-binding domain"/>
    <property type="match status" value="1"/>
</dbReference>
<organism evidence="5 6">
    <name type="scientific">Thermobifida cellulosilytica TB100</name>
    <dbReference type="NCBI Taxonomy" id="665004"/>
    <lineage>
        <taxon>Bacteria</taxon>
        <taxon>Bacillati</taxon>
        <taxon>Actinomycetota</taxon>
        <taxon>Actinomycetes</taxon>
        <taxon>Streptosporangiales</taxon>
        <taxon>Nocardiopsidaceae</taxon>
        <taxon>Thermobifida</taxon>
    </lineage>
</organism>
<evidence type="ECO:0000256" key="1">
    <source>
        <dbReference type="ARBA" id="ARBA00023015"/>
    </source>
</evidence>
<dbReference type="InterPro" id="IPR036390">
    <property type="entry name" value="WH_DNA-bd_sf"/>
</dbReference>
<dbReference type="GO" id="GO:0003677">
    <property type="term" value="F:DNA binding"/>
    <property type="evidence" value="ECO:0007669"/>
    <property type="project" value="UniProtKB-KW"/>
</dbReference>
<dbReference type="SUPFAM" id="SSF64288">
    <property type="entry name" value="Chorismate lyase-like"/>
    <property type="match status" value="1"/>
</dbReference>
<sequence length="253" mass="28292">MAHKKDSRPRHQQIAAELRAAIMSGELAPGQQLPTTQELASRYQVTGQTVQRTLKVLKEEGFVIGRAGVGVYVRNETPLALQPASYFPPAAEQQPYRWISEAKRRSQRGSARLITVGETVPPPEVARELGLEAGQSAALRHQMLLLDDEPAELVWNYFPMEIARGTPLLEKKKIRGGSPRLLADLGYPAREHVDRVSARLATTEEFEALELPDDVPVLRTLRTVYTDQSRPIEVSILVKGAHRYELLYRDVIG</sequence>
<keyword evidence="2" id="KW-0238">DNA-binding</keyword>
<name>A0A147KKY2_THECS</name>
<accession>A0A147KKY2</accession>
<dbReference type="OrthoDB" id="3214900at2"/>
<dbReference type="PANTHER" id="PTHR44846:SF17">
    <property type="entry name" value="GNTR-FAMILY TRANSCRIPTIONAL REGULATOR"/>
    <property type="match status" value="1"/>
</dbReference>
<dbReference type="PANTHER" id="PTHR44846">
    <property type="entry name" value="MANNOSYL-D-GLYCERATE TRANSPORT/METABOLISM SYSTEM REPRESSOR MNGR-RELATED"/>
    <property type="match status" value="1"/>
</dbReference>
<dbReference type="InterPro" id="IPR028978">
    <property type="entry name" value="Chorismate_lyase_/UTRA_dom_sf"/>
</dbReference>
<evidence type="ECO:0000259" key="4">
    <source>
        <dbReference type="PROSITE" id="PS50949"/>
    </source>
</evidence>
<reference evidence="6" key="1">
    <citation type="journal article" date="2017" name="Acta Aliment.">
        <title>Plant polysaccharide degrading enzyme system of Thermpbifida cellulosilytica TB100 revealed by de novo genome project data.</title>
        <authorList>
            <person name="Toth A."/>
            <person name="Baka E."/>
            <person name="Luzics S."/>
            <person name="Bata-Vidacs I."/>
            <person name="Nagy I."/>
            <person name="Balint B."/>
            <person name="Herceg R."/>
            <person name="Olasz F."/>
            <person name="Wilk T."/>
            <person name="Nagy T."/>
            <person name="Kriszt B."/>
            <person name="Nagy I."/>
            <person name="Kukolya J."/>
        </authorList>
    </citation>
    <scope>NUCLEOTIDE SEQUENCE [LARGE SCALE GENOMIC DNA]</scope>
    <source>
        <strain evidence="6">TB100</strain>
    </source>
</reference>
<keyword evidence="3" id="KW-0804">Transcription</keyword>
<feature type="domain" description="HTH gntR-type" evidence="4">
    <location>
        <begin position="8"/>
        <end position="76"/>
    </location>
</feature>
<dbReference type="Pfam" id="PF00392">
    <property type="entry name" value="GntR"/>
    <property type="match status" value="1"/>
</dbReference>
<evidence type="ECO:0000313" key="6">
    <source>
        <dbReference type="Proteomes" id="UP000074382"/>
    </source>
</evidence>
<keyword evidence="1" id="KW-0805">Transcription regulation</keyword>
<dbReference type="AlphaFoldDB" id="A0A147KKY2"/>
<dbReference type="InterPro" id="IPR000524">
    <property type="entry name" value="Tscrpt_reg_HTH_GntR"/>
</dbReference>
<keyword evidence="6" id="KW-1185">Reference proteome</keyword>
<dbReference type="CDD" id="cd07377">
    <property type="entry name" value="WHTH_GntR"/>
    <property type="match status" value="1"/>
</dbReference>
<dbReference type="Gene3D" id="3.40.1410.10">
    <property type="entry name" value="Chorismate lyase-like"/>
    <property type="match status" value="1"/>
</dbReference>
<dbReference type="InterPro" id="IPR036388">
    <property type="entry name" value="WH-like_DNA-bd_sf"/>
</dbReference>
<dbReference type="Pfam" id="PF07702">
    <property type="entry name" value="UTRA"/>
    <property type="match status" value="1"/>
</dbReference>
<dbReference type="InterPro" id="IPR011663">
    <property type="entry name" value="UTRA"/>
</dbReference>
<dbReference type="Gene3D" id="1.10.10.10">
    <property type="entry name" value="Winged helix-like DNA-binding domain superfamily/Winged helix DNA-binding domain"/>
    <property type="match status" value="1"/>
</dbReference>
<evidence type="ECO:0000313" key="5">
    <source>
        <dbReference type="EMBL" id="KUP97962.1"/>
    </source>
</evidence>
<dbReference type="PROSITE" id="PS50949">
    <property type="entry name" value="HTH_GNTR"/>
    <property type="match status" value="1"/>
</dbReference>
<dbReference type="EMBL" id="LGEM01000017">
    <property type="protein sequence ID" value="KUP97962.1"/>
    <property type="molecule type" value="Genomic_DNA"/>
</dbReference>
<dbReference type="SMART" id="SM00866">
    <property type="entry name" value="UTRA"/>
    <property type="match status" value="1"/>
</dbReference>
<dbReference type="GO" id="GO:0045892">
    <property type="term" value="P:negative regulation of DNA-templated transcription"/>
    <property type="evidence" value="ECO:0007669"/>
    <property type="project" value="TreeGrafter"/>
</dbReference>
<evidence type="ECO:0000256" key="3">
    <source>
        <dbReference type="ARBA" id="ARBA00023163"/>
    </source>
</evidence>
<comment type="caution">
    <text evidence="5">The sequence shown here is derived from an EMBL/GenBank/DDBJ whole genome shotgun (WGS) entry which is preliminary data.</text>
</comment>
<protein>
    <submittedName>
        <fullName evidence="5">GntR family transcriptional regulator</fullName>
    </submittedName>
</protein>
<evidence type="ECO:0000256" key="2">
    <source>
        <dbReference type="ARBA" id="ARBA00023125"/>
    </source>
</evidence>
<dbReference type="STRING" id="665004.AC529_04085"/>
<dbReference type="PATRIC" id="fig|665004.4.peg.2931"/>